<reference evidence="4" key="1">
    <citation type="submission" date="2020-10" db="EMBL/GenBank/DDBJ databases">
        <authorList>
            <person name="Gilroy R."/>
        </authorList>
    </citation>
    <scope>NUCLEOTIDE SEQUENCE</scope>
    <source>
        <strain evidence="4">CHK181-108</strain>
    </source>
</reference>
<dbReference type="AlphaFoldDB" id="A0A9D1H3D4"/>
<dbReference type="PROSITE" id="PS51272">
    <property type="entry name" value="SLH"/>
    <property type="match status" value="2"/>
</dbReference>
<feature type="domain" description="SLH" evidence="3">
    <location>
        <begin position="293"/>
        <end position="354"/>
    </location>
</feature>
<evidence type="ECO:0000256" key="2">
    <source>
        <dbReference type="SAM" id="SignalP"/>
    </source>
</evidence>
<name>A0A9D1H3D4_9FIRM</name>
<feature type="chain" id="PRO_5039213271" evidence="2">
    <location>
        <begin position="27"/>
        <end position="354"/>
    </location>
</feature>
<gene>
    <name evidence="4" type="ORF">IAA60_08300</name>
</gene>
<comment type="caution">
    <text evidence="4">The sequence shown here is derived from an EMBL/GenBank/DDBJ whole genome shotgun (WGS) entry which is preliminary data.</text>
</comment>
<keyword evidence="1" id="KW-0677">Repeat</keyword>
<evidence type="ECO:0000259" key="3">
    <source>
        <dbReference type="PROSITE" id="PS51272"/>
    </source>
</evidence>
<keyword evidence="2" id="KW-0732">Signal</keyword>
<evidence type="ECO:0000313" key="5">
    <source>
        <dbReference type="Proteomes" id="UP000824165"/>
    </source>
</evidence>
<dbReference type="EMBL" id="DVLU01000085">
    <property type="protein sequence ID" value="HIT85882.1"/>
    <property type="molecule type" value="Genomic_DNA"/>
</dbReference>
<dbReference type="Proteomes" id="UP000824165">
    <property type="component" value="Unassembled WGS sequence"/>
</dbReference>
<feature type="domain" description="SLH" evidence="3">
    <location>
        <begin position="229"/>
        <end position="292"/>
    </location>
</feature>
<evidence type="ECO:0000256" key="1">
    <source>
        <dbReference type="ARBA" id="ARBA00022737"/>
    </source>
</evidence>
<dbReference type="Pfam" id="PF00395">
    <property type="entry name" value="SLH"/>
    <property type="match status" value="2"/>
</dbReference>
<protein>
    <submittedName>
        <fullName evidence="4">S-layer homology domain-containing protein</fullName>
    </submittedName>
</protein>
<reference evidence="4" key="2">
    <citation type="journal article" date="2021" name="PeerJ">
        <title>Extensive microbial diversity within the chicken gut microbiome revealed by metagenomics and culture.</title>
        <authorList>
            <person name="Gilroy R."/>
            <person name="Ravi A."/>
            <person name="Getino M."/>
            <person name="Pursley I."/>
            <person name="Horton D.L."/>
            <person name="Alikhan N.F."/>
            <person name="Baker D."/>
            <person name="Gharbi K."/>
            <person name="Hall N."/>
            <person name="Watson M."/>
            <person name="Adriaenssens E.M."/>
            <person name="Foster-Nyarko E."/>
            <person name="Jarju S."/>
            <person name="Secka A."/>
            <person name="Antonio M."/>
            <person name="Oren A."/>
            <person name="Chaudhuri R.R."/>
            <person name="La Ragione R."/>
            <person name="Hildebrand F."/>
            <person name="Pallen M.J."/>
        </authorList>
    </citation>
    <scope>NUCLEOTIDE SEQUENCE</scope>
    <source>
        <strain evidence="4">CHK181-108</strain>
    </source>
</reference>
<feature type="signal peptide" evidence="2">
    <location>
        <begin position="1"/>
        <end position="26"/>
    </location>
</feature>
<accession>A0A9D1H3D4</accession>
<proteinExistence type="predicted"/>
<organism evidence="4 5">
    <name type="scientific">Candidatus Ornithomonoglobus intestinigallinarum</name>
    <dbReference type="NCBI Taxonomy" id="2840894"/>
    <lineage>
        <taxon>Bacteria</taxon>
        <taxon>Bacillati</taxon>
        <taxon>Bacillota</taxon>
        <taxon>Clostridia</taxon>
        <taxon>Candidatus Ornithomonoglobus</taxon>
    </lineage>
</organism>
<dbReference type="InterPro" id="IPR001119">
    <property type="entry name" value="SLH_dom"/>
</dbReference>
<sequence length="354" mass="39690">MQKGIRLIIKSLIAAAFMLLPVSAYAYNVVDLPEQMSMADALGIFSGEEITRATISNVEDGRYFELTSNEINDFYYAACEMTVYRTENPTPFRGTAINLYTETDVMSYYVGSGVQIGLYGSDNYICYKAAGEDEVFLTYLDTMYKDREDCANGEEIHRRTSNDFLKLPDAAWAQDGIRDAASKNLLPYQLTGKYSANISREEFCILIGRLITVTSGCADLEAYIRDKGEVYLLNSFSDCAGKDTSIDMLYALGIVNGRGDGTFDPDGTLSREEAAKMLTTAAEQFVMIHTDRELSYADRSDISRWAYYSVQWVTDNGIMTGMDDNRFNPGSYYTVEQAIVTAGRLFNYLDERLV</sequence>
<evidence type="ECO:0000313" key="4">
    <source>
        <dbReference type="EMBL" id="HIT85882.1"/>
    </source>
</evidence>